<protein>
    <recommendedName>
        <fullName evidence="3">Thioredoxin-like fold domain-containing protein</fullName>
    </recommendedName>
</protein>
<dbReference type="InterPro" id="IPR012336">
    <property type="entry name" value="Thioredoxin-like_fold"/>
</dbReference>
<keyword evidence="5" id="KW-1185">Reference proteome</keyword>
<evidence type="ECO:0000313" key="5">
    <source>
        <dbReference type="Proteomes" id="UP001146120"/>
    </source>
</evidence>
<evidence type="ECO:0000256" key="2">
    <source>
        <dbReference type="SAM" id="SignalP"/>
    </source>
</evidence>
<reference evidence="4" key="1">
    <citation type="submission" date="2022-11" db="EMBL/GenBank/DDBJ databases">
        <authorList>
            <person name="Morgan W.R."/>
            <person name="Tartar A."/>
        </authorList>
    </citation>
    <scope>NUCLEOTIDE SEQUENCE</scope>
    <source>
        <strain evidence="4">ARSEF 373</strain>
    </source>
</reference>
<name>A0AAV2Z433_9STRA</name>
<dbReference type="AlphaFoldDB" id="A0AAV2Z433"/>
<feature type="signal peptide" evidence="2">
    <location>
        <begin position="1"/>
        <end position="18"/>
    </location>
</feature>
<dbReference type="EMBL" id="DAKRPA010000062">
    <property type="protein sequence ID" value="DBA00540.1"/>
    <property type="molecule type" value="Genomic_DNA"/>
</dbReference>
<sequence>MWTKAVVVTSAVLALCNAQVPVPQHPPGFTYGDGSAAAGVQLETYIDLLCPASKAAYEGVKSVAEHYGSDDVCVKFVPFPLPYHQYAFTAAEAGFTITAALGDDKFVTWLETMYEKQEDFWNKATKDLTAVQVTDKFRELAKSTFPELTDEEWEKGMSSYGGTDADSLTRISWKYTCTRGVSVDVGAGTSVMLPVAALRHAATGTIVVGGGLTLVQSLLARQLKPPSAFAVSIAVFIGTFRLVEAIERLQWRRRNSPRAAVAAAIICMHLLPKARRGMLLSYAMLEALITLAKELTSLADVKNIELPLGALACSRIIYTWIYNPDLFSKSQLAVLDGLCVIPADVLQRMRDELPSGRAISQCDVFHRGHSCTEFHTAYLRDGFLKSMRIYVPIYLFSAVLSKYKRWLWGPRPSLSQLLIQYLRTCGCLTVSYQIPLFFACVSPMKQYRSTVIVGGLLTALALYIEHKKRRPSVLKAIAVYSVCTTGTLISRHTHMSPGSVRAWQHVLFAAALAIVLQRSDLQSRSFIRWLYGYDPTASPPHQLKETESTSKAPALKSVAGPELPRA</sequence>
<proteinExistence type="predicted"/>
<feature type="chain" id="PRO_5043785905" description="Thioredoxin-like fold domain-containing protein" evidence="2">
    <location>
        <begin position="19"/>
        <end position="566"/>
    </location>
</feature>
<evidence type="ECO:0000256" key="1">
    <source>
        <dbReference type="SAM" id="MobiDB-lite"/>
    </source>
</evidence>
<evidence type="ECO:0000259" key="3">
    <source>
        <dbReference type="Pfam" id="PF13462"/>
    </source>
</evidence>
<dbReference type="PANTHER" id="PTHR33875:SF2">
    <property type="entry name" value="ACR183CP"/>
    <property type="match status" value="1"/>
</dbReference>
<dbReference type="Proteomes" id="UP001146120">
    <property type="component" value="Unassembled WGS sequence"/>
</dbReference>
<dbReference type="Pfam" id="PF13462">
    <property type="entry name" value="Thioredoxin_4"/>
    <property type="match status" value="1"/>
</dbReference>
<feature type="region of interest" description="Disordered" evidence="1">
    <location>
        <begin position="538"/>
        <end position="566"/>
    </location>
</feature>
<gene>
    <name evidence="4" type="ORF">N0F65_006444</name>
</gene>
<organism evidence="4 5">
    <name type="scientific">Lagenidium giganteum</name>
    <dbReference type="NCBI Taxonomy" id="4803"/>
    <lineage>
        <taxon>Eukaryota</taxon>
        <taxon>Sar</taxon>
        <taxon>Stramenopiles</taxon>
        <taxon>Oomycota</taxon>
        <taxon>Peronosporomycetes</taxon>
        <taxon>Pythiales</taxon>
        <taxon>Pythiaceae</taxon>
    </lineage>
</organism>
<comment type="caution">
    <text evidence="4">The sequence shown here is derived from an EMBL/GenBank/DDBJ whole genome shotgun (WGS) entry which is preliminary data.</text>
</comment>
<accession>A0AAV2Z433</accession>
<feature type="domain" description="Thioredoxin-like fold" evidence="3">
    <location>
        <begin position="34"/>
        <end position="136"/>
    </location>
</feature>
<dbReference type="PANTHER" id="PTHR33875">
    <property type="entry name" value="OS09G0542200 PROTEIN"/>
    <property type="match status" value="1"/>
</dbReference>
<dbReference type="SUPFAM" id="SSF52833">
    <property type="entry name" value="Thioredoxin-like"/>
    <property type="match status" value="1"/>
</dbReference>
<evidence type="ECO:0000313" key="4">
    <source>
        <dbReference type="EMBL" id="DBA00540.1"/>
    </source>
</evidence>
<keyword evidence="2" id="KW-0732">Signal</keyword>
<dbReference type="Gene3D" id="3.40.30.10">
    <property type="entry name" value="Glutaredoxin"/>
    <property type="match status" value="1"/>
</dbReference>
<reference evidence="4" key="2">
    <citation type="journal article" date="2023" name="Microbiol Resour">
        <title>Decontamination and Annotation of the Draft Genome Sequence of the Oomycete Lagenidium giganteum ARSEF 373.</title>
        <authorList>
            <person name="Morgan W.R."/>
            <person name="Tartar A."/>
        </authorList>
    </citation>
    <scope>NUCLEOTIDE SEQUENCE</scope>
    <source>
        <strain evidence="4">ARSEF 373</strain>
    </source>
</reference>
<dbReference type="InterPro" id="IPR036249">
    <property type="entry name" value="Thioredoxin-like_sf"/>
</dbReference>